<evidence type="ECO:0000256" key="1">
    <source>
        <dbReference type="SAM" id="MobiDB-lite"/>
    </source>
</evidence>
<gene>
    <name evidence="2" type="ORF">Fot_48525</name>
</gene>
<organism evidence="2 3">
    <name type="scientific">Forsythia ovata</name>
    <dbReference type="NCBI Taxonomy" id="205694"/>
    <lineage>
        <taxon>Eukaryota</taxon>
        <taxon>Viridiplantae</taxon>
        <taxon>Streptophyta</taxon>
        <taxon>Embryophyta</taxon>
        <taxon>Tracheophyta</taxon>
        <taxon>Spermatophyta</taxon>
        <taxon>Magnoliopsida</taxon>
        <taxon>eudicotyledons</taxon>
        <taxon>Gunneridae</taxon>
        <taxon>Pentapetalae</taxon>
        <taxon>asterids</taxon>
        <taxon>lamiids</taxon>
        <taxon>Lamiales</taxon>
        <taxon>Oleaceae</taxon>
        <taxon>Forsythieae</taxon>
        <taxon>Forsythia</taxon>
    </lineage>
</organism>
<dbReference type="PANTHER" id="PTHR34797">
    <property type="entry name" value="ATG8-INTERACTING PROTEIN 2"/>
    <property type="match status" value="1"/>
</dbReference>
<proteinExistence type="predicted"/>
<name>A0ABD1Q993_9LAMI</name>
<evidence type="ECO:0008006" key="4">
    <source>
        <dbReference type="Google" id="ProtNLM"/>
    </source>
</evidence>
<feature type="region of interest" description="Disordered" evidence="1">
    <location>
        <begin position="1"/>
        <end position="29"/>
    </location>
</feature>
<dbReference type="Proteomes" id="UP001604277">
    <property type="component" value="Unassembled WGS sequence"/>
</dbReference>
<evidence type="ECO:0000313" key="3">
    <source>
        <dbReference type="Proteomes" id="UP001604277"/>
    </source>
</evidence>
<dbReference type="PANTHER" id="PTHR34797:SF1">
    <property type="entry name" value="ATG8-INTERACTING PROTEIN 2"/>
    <property type="match status" value="1"/>
</dbReference>
<reference evidence="3" key="1">
    <citation type="submission" date="2024-07" db="EMBL/GenBank/DDBJ databases">
        <title>Two chromosome-level genome assemblies of Korean endemic species Abeliophyllum distichum and Forsythia ovata (Oleaceae).</title>
        <authorList>
            <person name="Jang H."/>
        </authorList>
    </citation>
    <scope>NUCLEOTIDE SEQUENCE [LARGE SCALE GENOMIC DNA]</scope>
</reference>
<accession>A0ABD1Q993</accession>
<feature type="compositionally biased region" description="Polar residues" evidence="1">
    <location>
        <begin position="48"/>
        <end position="60"/>
    </location>
</feature>
<comment type="caution">
    <text evidence="2">The sequence shown here is derived from an EMBL/GenBank/DDBJ whole genome shotgun (WGS) entry which is preliminary data.</text>
</comment>
<dbReference type="InterPro" id="IPR040304">
    <property type="entry name" value="ATG8-IP-1/2"/>
</dbReference>
<feature type="region of interest" description="Disordered" evidence="1">
    <location>
        <begin position="41"/>
        <end position="64"/>
    </location>
</feature>
<protein>
    <recommendedName>
        <fullName evidence="4">ATG8-interacting protein 1</fullName>
    </recommendedName>
</protein>
<evidence type="ECO:0000313" key="2">
    <source>
        <dbReference type="EMBL" id="KAL2472789.1"/>
    </source>
</evidence>
<sequence length="323" mass="35732">MGNFPLVSGTRQRMADNDEGEETAPKGNEWEVVSLTASAYAAAPGPQQVDSSDDNQSNLGAGNDAETSHAMIMSGHFVFPPTQHENFLLEPEFNAICSGKGGEDDTPQLLAEQGSKLKAKEEEIVSIKGLISDEFPGIQILDEKNDRFSTSRTDFEKDIAFDKEHSIYSTAEFCSFHSEAPMGNSDTVEEDLETKDILEPFDSASDSCLSNFQKPVEEDKYDGADLPCEAWWKRHAASLYAHAKEANTFWSIFVAAAVTGLVILGQKWQQEKWQVLHLKWQFGINDEVLKMGRLLNPISRLKEVLVGGHRRGSFIRGSTPAGR</sequence>
<dbReference type="EMBL" id="JBFOLJ010000015">
    <property type="protein sequence ID" value="KAL2472789.1"/>
    <property type="molecule type" value="Genomic_DNA"/>
</dbReference>
<keyword evidence="3" id="KW-1185">Reference proteome</keyword>
<dbReference type="AlphaFoldDB" id="A0ABD1Q993"/>